<proteinExistence type="predicted"/>
<dbReference type="PROSITE" id="PS51750">
    <property type="entry name" value="BRO_N"/>
    <property type="match status" value="1"/>
</dbReference>
<sequence length="260" mass="28362">MNAALVVQEFCRDEVDCVRSVLIDGDPWFVASDVTAALGYANGRRAVEQHVPLRHRNSVPFRDGIRGNPHRTVISEAGLYRLIMRSNAAGAEEFQEWLTAEVLPTIRRTGAYSVGHAVPLALPRTYAEALRELAATVERAEAAEAVKAVLEPLAEAWDSLASSGTDYSAREAAAILGRAGIATGQNRLLDTLRDLGMVDGRGRPYARHSRHLRLKPVSFENPRTGVRIPGKPQTRITVEGLGYLHRKLGGKQPLEIEAGS</sequence>
<dbReference type="Pfam" id="PF03374">
    <property type="entry name" value="ANT"/>
    <property type="match status" value="1"/>
</dbReference>
<evidence type="ECO:0000313" key="3">
    <source>
        <dbReference type="Proteomes" id="UP000677152"/>
    </source>
</evidence>
<dbReference type="EMBL" id="CP073249">
    <property type="protein sequence ID" value="QUF07172.1"/>
    <property type="molecule type" value="Genomic_DNA"/>
</dbReference>
<feature type="domain" description="Bro-N" evidence="1">
    <location>
        <begin position="12"/>
        <end position="110"/>
    </location>
</feature>
<gene>
    <name evidence="2" type="ORF">KCV87_14695</name>
</gene>
<dbReference type="AlphaFoldDB" id="A0AA45R6L4"/>
<organism evidence="2 3">
    <name type="scientific">Actinosynnema pretiosum subsp. pretiosum</name>
    <dbReference type="NCBI Taxonomy" id="103721"/>
    <lineage>
        <taxon>Bacteria</taxon>
        <taxon>Bacillati</taxon>
        <taxon>Actinomycetota</taxon>
        <taxon>Actinomycetes</taxon>
        <taxon>Pseudonocardiales</taxon>
        <taxon>Pseudonocardiaceae</taxon>
        <taxon>Actinosynnema</taxon>
    </lineage>
</organism>
<accession>A0AA45R6L4</accession>
<dbReference type="InterPro" id="IPR005039">
    <property type="entry name" value="Ant_C"/>
</dbReference>
<dbReference type="PANTHER" id="PTHR36180:SF2">
    <property type="entry name" value="BRO FAMILY PROTEIN"/>
    <property type="match status" value="1"/>
</dbReference>
<protein>
    <submittedName>
        <fullName evidence="2">Phage antirepressor KilAC domain-containing protein</fullName>
    </submittedName>
</protein>
<evidence type="ECO:0000259" key="1">
    <source>
        <dbReference type="PROSITE" id="PS51750"/>
    </source>
</evidence>
<dbReference type="Pfam" id="PF02498">
    <property type="entry name" value="Bro-N"/>
    <property type="match status" value="1"/>
</dbReference>
<dbReference type="GO" id="GO:0003677">
    <property type="term" value="F:DNA binding"/>
    <property type="evidence" value="ECO:0007669"/>
    <property type="project" value="InterPro"/>
</dbReference>
<evidence type="ECO:0000313" key="2">
    <source>
        <dbReference type="EMBL" id="QUF07172.1"/>
    </source>
</evidence>
<name>A0AA45R6L4_9PSEU</name>
<reference evidence="2" key="1">
    <citation type="submission" date="2021-04" db="EMBL/GenBank/DDBJ databases">
        <title>Genomic sequence of Actinosynnema pretiosum subsp. pretiosum ATCC 31280 (C-14919).</title>
        <authorList>
            <person name="Bai L."/>
            <person name="Wang X."/>
            <person name="Xiao Y."/>
        </authorList>
    </citation>
    <scope>NUCLEOTIDE SEQUENCE</scope>
    <source>
        <strain evidence="2">ATCC 31280</strain>
    </source>
</reference>
<dbReference type="InterPro" id="IPR003497">
    <property type="entry name" value="BRO_N_domain"/>
</dbReference>
<dbReference type="SMART" id="SM01040">
    <property type="entry name" value="Bro-N"/>
    <property type="match status" value="1"/>
</dbReference>
<dbReference type="Proteomes" id="UP000677152">
    <property type="component" value="Chromosome"/>
</dbReference>
<dbReference type="PANTHER" id="PTHR36180">
    <property type="entry name" value="DNA-BINDING PROTEIN-RELATED-RELATED"/>
    <property type="match status" value="1"/>
</dbReference>